<keyword evidence="1" id="KW-1133">Transmembrane helix</keyword>
<reference evidence="3" key="1">
    <citation type="journal article" date="2014" name="Proc. Natl. Acad. Sci. U.S.A.">
        <title>Extensive sampling of basidiomycete genomes demonstrates inadequacy of the white-rot/brown-rot paradigm for wood decay fungi.</title>
        <authorList>
            <person name="Riley R."/>
            <person name="Salamov A.A."/>
            <person name="Brown D.W."/>
            <person name="Nagy L.G."/>
            <person name="Floudas D."/>
            <person name="Held B.W."/>
            <person name="Levasseur A."/>
            <person name="Lombard V."/>
            <person name="Morin E."/>
            <person name="Otillar R."/>
            <person name="Lindquist E.A."/>
            <person name="Sun H."/>
            <person name="LaButti K.M."/>
            <person name="Schmutz J."/>
            <person name="Jabbour D."/>
            <person name="Luo H."/>
            <person name="Baker S.E."/>
            <person name="Pisabarro A.G."/>
            <person name="Walton J.D."/>
            <person name="Blanchette R.A."/>
            <person name="Henrissat B."/>
            <person name="Martin F."/>
            <person name="Cullen D."/>
            <person name="Hibbett D.S."/>
            <person name="Grigoriev I.V."/>
        </authorList>
    </citation>
    <scope>NUCLEOTIDE SEQUENCE [LARGE SCALE GENOMIC DNA]</scope>
    <source>
        <strain evidence="3">MUCL 33604</strain>
    </source>
</reference>
<accession>A0A067Q6U6</accession>
<dbReference type="HOGENOM" id="CLU_2740389_0_0_1"/>
<evidence type="ECO:0000313" key="3">
    <source>
        <dbReference type="Proteomes" id="UP000027265"/>
    </source>
</evidence>
<dbReference type="InParanoid" id="A0A067Q6U6"/>
<keyword evidence="1" id="KW-0472">Membrane</keyword>
<proteinExistence type="predicted"/>
<organism evidence="2 3">
    <name type="scientific">Jaapia argillacea MUCL 33604</name>
    <dbReference type="NCBI Taxonomy" id="933084"/>
    <lineage>
        <taxon>Eukaryota</taxon>
        <taxon>Fungi</taxon>
        <taxon>Dikarya</taxon>
        <taxon>Basidiomycota</taxon>
        <taxon>Agaricomycotina</taxon>
        <taxon>Agaricomycetes</taxon>
        <taxon>Agaricomycetidae</taxon>
        <taxon>Jaapiales</taxon>
        <taxon>Jaapiaceae</taxon>
        <taxon>Jaapia</taxon>
    </lineage>
</organism>
<keyword evidence="1" id="KW-0812">Transmembrane</keyword>
<sequence length="71" mass="7855">MCQALFIPFQVTEGCPIAPNAFHTFKFYICIFIASLLTTFPIPIPTPFLSALLLSSPSQPYSPWPSSSNMD</sequence>
<gene>
    <name evidence="2" type="ORF">JAAARDRAFT_525072</name>
</gene>
<evidence type="ECO:0000256" key="1">
    <source>
        <dbReference type="SAM" id="Phobius"/>
    </source>
</evidence>
<dbReference type="Proteomes" id="UP000027265">
    <property type="component" value="Unassembled WGS sequence"/>
</dbReference>
<dbReference type="EMBL" id="KL197712">
    <property type="protein sequence ID" value="KDQ61875.1"/>
    <property type="molecule type" value="Genomic_DNA"/>
</dbReference>
<dbReference type="AlphaFoldDB" id="A0A067Q6U6"/>
<feature type="transmembrane region" description="Helical" evidence="1">
    <location>
        <begin position="27"/>
        <end position="54"/>
    </location>
</feature>
<protein>
    <submittedName>
        <fullName evidence="2">Uncharacterized protein</fullName>
    </submittedName>
</protein>
<evidence type="ECO:0000313" key="2">
    <source>
        <dbReference type="EMBL" id="KDQ61875.1"/>
    </source>
</evidence>
<keyword evidence="3" id="KW-1185">Reference proteome</keyword>
<name>A0A067Q6U6_9AGAM</name>